<feature type="region of interest" description="Disordered" evidence="1">
    <location>
        <begin position="196"/>
        <end position="218"/>
    </location>
</feature>
<dbReference type="AlphaFoldDB" id="A0AA38LSM4"/>
<name>A0AA38LSM4_9TREE</name>
<dbReference type="GeneID" id="77732200"/>
<evidence type="ECO:0000313" key="2">
    <source>
        <dbReference type="EMBL" id="KAI9635877.1"/>
    </source>
</evidence>
<evidence type="ECO:0008006" key="4">
    <source>
        <dbReference type="Google" id="ProtNLM"/>
    </source>
</evidence>
<feature type="region of interest" description="Disordered" evidence="1">
    <location>
        <begin position="87"/>
        <end position="126"/>
    </location>
</feature>
<dbReference type="InterPro" id="IPR052945">
    <property type="entry name" value="Mitotic_Regulator"/>
</dbReference>
<dbReference type="InterPro" id="IPR006597">
    <property type="entry name" value="Sel1-like"/>
</dbReference>
<feature type="compositionally biased region" description="Low complexity" evidence="1">
    <location>
        <begin position="742"/>
        <end position="755"/>
    </location>
</feature>
<dbReference type="GO" id="GO:0010972">
    <property type="term" value="P:negative regulation of G2/M transition of mitotic cell cycle"/>
    <property type="evidence" value="ECO:0007669"/>
    <property type="project" value="TreeGrafter"/>
</dbReference>
<feature type="compositionally biased region" description="Acidic residues" evidence="1">
    <location>
        <begin position="728"/>
        <end position="738"/>
    </location>
</feature>
<dbReference type="InterPro" id="IPR011990">
    <property type="entry name" value="TPR-like_helical_dom_sf"/>
</dbReference>
<feature type="compositionally biased region" description="Gly residues" evidence="1">
    <location>
        <begin position="313"/>
        <end position="326"/>
    </location>
</feature>
<dbReference type="SUPFAM" id="SSF81901">
    <property type="entry name" value="HCP-like"/>
    <property type="match status" value="1"/>
</dbReference>
<feature type="compositionally biased region" description="Basic and acidic residues" evidence="1">
    <location>
        <begin position="495"/>
        <end position="505"/>
    </location>
</feature>
<evidence type="ECO:0000313" key="3">
    <source>
        <dbReference type="Proteomes" id="UP001164286"/>
    </source>
</evidence>
<feature type="compositionally biased region" description="Low complexity" evidence="1">
    <location>
        <begin position="102"/>
        <end position="114"/>
    </location>
</feature>
<dbReference type="EMBL" id="JAKWFO010000005">
    <property type="protein sequence ID" value="KAI9635877.1"/>
    <property type="molecule type" value="Genomic_DNA"/>
</dbReference>
<dbReference type="Proteomes" id="UP001164286">
    <property type="component" value="Unassembled WGS sequence"/>
</dbReference>
<gene>
    <name evidence="2" type="ORF">MKK02DRAFT_44574</name>
</gene>
<feature type="region of interest" description="Disordered" evidence="1">
    <location>
        <begin position="492"/>
        <end position="524"/>
    </location>
</feature>
<proteinExistence type="predicted"/>
<dbReference type="Pfam" id="PF08238">
    <property type="entry name" value="Sel1"/>
    <property type="match status" value="4"/>
</dbReference>
<dbReference type="GO" id="GO:0032153">
    <property type="term" value="C:cell division site"/>
    <property type="evidence" value="ECO:0007669"/>
    <property type="project" value="TreeGrafter"/>
</dbReference>
<dbReference type="PANTHER" id="PTHR43628">
    <property type="entry name" value="ACTIVATOR OF C KINASE PROTEIN 1-RELATED"/>
    <property type="match status" value="1"/>
</dbReference>
<organism evidence="2 3">
    <name type="scientific">Dioszegia hungarica</name>
    <dbReference type="NCBI Taxonomy" id="4972"/>
    <lineage>
        <taxon>Eukaryota</taxon>
        <taxon>Fungi</taxon>
        <taxon>Dikarya</taxon>
        <taxon>Basidiomycota</taxon>
        <taxon>Agaricomycotina</taxon>
        <taxon>Tremellomycetes</taxon>
        <taxon>Tremellales</taxon>
        <taxon>Bulleribasidiaceae</taxon>
        <taxon>Dioszegia</taxon>
    </lineage>
</organism>
<evidence type="ECO:0000256" key="1">
    <source>
        <dbReference type="SAM" id="MobiDB-lite"/>
    </source>
</evidence>
<dbReference type="SMART" id="SM00671">
    <property type="entry name" value="SEL1"/>
    <property type="match status" value="4"/>
</dbReference>
<reference evidence="2" key="1">
    <citation type="journal article" date="2022" name="G3 (Bethesda)">
        <title>High quality genome of the basidiomycete yeast Dioszegia hungarica PDD-24b-2 isolated from cloud water.</title>
        <authorList>
            <person name="Jarrige D."/>
            <person name="Haridas S."/>
            <person name="Bleykasten-Grosshans C."/>
            <person name="Joly M."/>
            <person name="Nadalig T."/>
            <person name="Sancelme M."/>
            <person name="Vuilleumier S."/>
            <person name="Grigoriev I.V."/>
            <person name="Amato P."/>
            <person name="Bringel F."/>
        </authorList>
    </citation>
    <scope>NUCLEOTIDE SEQUENCE</scope>
    <source>
        <strain evidence="2">PDD-24b-2</strain>
    </source>
</reference>
<dbReference type="RefSeq" id="XP_052945654.1">
    <property type="nucleotide sequence ID" value="XM_053092995.1"/>
</dbReference>
<dbReference type="PANTHER" id="PTHR43628:SF1">
    <property type="entry name" value="CHITIN SYNTHASE REGULATORY FACTOR 2-RELATED"/>
    <property type="match status" value="1"/>
</dbReference>
<feature type="compositionally biased region" description="Polar residues" evidence="1">
    <location>
        <begin position="198"/>
        <end position="218"/>
    </location>
</feature>
<accession>A0AA38LSM4</accession>
<sequence length="1016" mass="109561">MSTILERRRLGQKSSAGEVLHAADFRSPLAQVRSMANALPDQDPEAGPSTSRRPAAQPSAQAVPALDFNLFRSNSVYSVSSVNTFSSFDTSSEDHATGTFFPPSDAGSSSGSDTPPSPPLPAPIDFSARVETPTTPKAERAHYFDLGPPVTATLAQEAATRSAEDLSAGQTTPRRSFFVRSRQGHVNPPPLDPVHLAQLSQAGPGPSTSTSRLLSETHQDVFTSPARGRADSITRGGEIAAQHPQRRSIGLEDWESVHGEQGSEWGDDEAGFEWLDTDGAPAALNGHQPERVALGLSPGKRFAKLREAVPGFSSGGSGAAGDGHVVGGRKLKKQHIIMPRRAAPPPPPGPGSPRQPTQPPLTIVQPSQSGTRPDGPSVPPPTSKRPAIPVQTSLPNIRAQEPQRQLRQGAAQAPTMMPVRDPSPLPGPVFSRIKGHNSRNSALSIQSNAFSLYDLDGLGASSPSFDTPRASTPGGGEMVFPKGTYTKVSASALARSEEDGRRRMISEPGRAPPRSPLLDPRNASQGDLLAKGVEARGKGDLPKAAWYFRQAADAGSMTGRIYWGLALRHGWGVARDERKAFAELRTACDGSIAQGSVQLPVSSESGQLSIQQKKAVARDISLGMFEVANCFLDGVGVKKDSEVAVSYLRFAGDLGDLASQEQLGFLLSKGGNGIKKDMKEAAKWYRMALGQGSSTMGLAWVWKRAAVASWEAEHRHSLSPGVRLVPSDDSEDEDEGEGNGEAGSTSAVTPTSPTTHCASAPTSYIRGHRNLVRPHTSQNSNSPLQNFARPRDLFSVFKDLDALRLACDIANLTQGELRQLERKVKGYLSSVDGVDRDNWDFETKPYHTDSSITQTADRLYMITQALSALPDSARSDVVYADNETAVARSTGYWLGARDNAESSIQSMLGGLEDEILGCKSQYDNLVEPWTAWVRGEPQRPKSDDVLGRIRYLTTQFDDTRGSRVQVQYEDEAPHRVERVTSEDGKVLSWERSRLRGIWLAWRRLRLSHTESTATSE</sequence>
<dbReference type="Gene3D" id="1.25.40.10">
    <property type="entry name" value="Tetratricopeptide repeat domain"/>
    <property type="match status" value="1"/>
</dbReference>
<feature type="compositionally biased region" description="Low complexity" evidence="1">
    <location>
        <begin position="51"/>
        <end position="61"/>
    </location>
</feature>
<comment type="caution">
    <text evidence="2">The sequence shown here is derived from an EMBL/GenBank/DDBJ whole genome shotgun (WGS) entry which is preliminary data.</text>
</comment>
<feature type="region of interest" description="Disordered" evidence="1">
    <location>
        <begin position="311"/>
        <end position="433"/>
    </location>
</feature>
<feature type="compositionally biased region" description="Pro residues" evidence="1">
    <location>
        <begin position="342"/>
        <end position="359"/>
    </location>
</feature>
<feature type="region of interest" description="Disordered" evidence="1">
    <location>
        <begin position="35"/>
        <end position="61"/>
    </location>
</feature>
<keyword evidence="3" id="KW-1185">Reference proteome</keyword>
<protein>
    <recommendedName>
        <fullName evidence="4">HCP-like protein</fullName>
    </recommendedName>
</protein>
<feature type="region of interest" description="Disordered" evidence="1">
    <location>
        <begin position="718"/>
        <end position="761"/>
    </location>
</feature>